<keyword evidence="3 7" id="KW-0963">Cytoplasm</keyword>
<dbReference type="InterPro" id="IPR036565">
    <property type="entry name" value="Mur-like_cat_sf"/>
</dbReference>
<dbReference type="GO" id="GO:0005524">
    <property type="term" value="F:ATP binding"/>
    <property type="evidence" value="ECO:0007669"/>
    <property type="project" value="UniProtKB-UniRule"/>
</dbReference>
<dbReference type="HAMAP" id="MF_00639">
    <property type="entry name" value="MurD"/>
    <property type="match status" value="1"/>
</dbReference>
<feature type="domain" description="Mur ligase central" evidence="8">
    <location>
        <begin position="112"/>
        <end position="217"/>
    </location>
</feature>
<dbReference type="InterPro" id="IPR005762">
    <property type="entry name" value="MurD"/>
</dbReference>
<gene>
    <name evidence="7" type="primary">murD</name>
    <name evidence="9" type="ORF">Ga0074812_110121</name>
</gene>
<dbReference type="SUPFAM" id="SSF51984">
    <property type="entry name" value="MurCD N-terminal domain"/>
    <property type="match status" value="1"/>
</dbReference>
<dbReference type="Pfam" id="PF21799">
    <property type="entry name" value="MurD-like_N"/>
    <property type="match status" value="1"/>
</dbReference>
<dbReference type="InterPro" id="IPR036615">
    <property type="entry name" value="Mur_ligase_C_dom_sf"/>
</dbReference>
<keyword evidence="10" id="KW-1185">Reference proteome</keyword>
<dbReference type="EC" id="6.3.2.9" evidence="7"/>
<comment type="pathway">
    <text evidence="2 7">Cell wall biogenesis; peptidoglycan biosynthesis.</text>
</comment>
<dbReference type="Pfam" id="PF08245">
    <property type="entry name" value="Mur_ligase_M"/>
    <property type="match status" value="1"/>
</dbReference>
<proteinExistence type="inferred from homology"/>
<dbReference type="UniPathway" id="UPA00219"/>
<dbReference type="GO" id="GO:0009252">
    <property type="term" value="P:peptidoglycan biosynthetic process"/>
    <property type="evidence" value="ECO:0007669"/>
    <property type="project" value="UniProtKB-UniRule"/>
</dbReference>
<accession>A0A0S4QQ13</accession>
<keyword evidence="6 7" id="KW-0067">ATP-binding</keyword>
<keyword evidence="5 7" id="KW-0547">Nucleotide-binding</keyword>
<dbReference type="AlphaFoldDB" id="A0A0S4QQ13"/>
<keyword evidence="7" id="KW-0573">Peptidoglycan synthesis</keyword>
<dbReference type="PANTHER" id="PTHR43692">
    <property type="entry name" value="UDP-N-ACETYLMURAMOYLALANINE--D-GLUTAMATE LIGASE"/>
    <property type="match status" value="1"/>
</dbReference>
<keyword evidence="4 7" id="KW-0436">Ligase</keyword>
<dbReference type="RefSeq" id="WP_091278128.1">
    <property type="nucleotide sequence ID" value="NZ_FAOZ01000010.1"/>
</dbReference>
<dbReference type="GO" id="GO:0008764">
    <property type="term" value="F:UDP-N-acetylmuramoylalanine-D-glutamate ligase activity"/>
    <property type="evidence" value="ECO:0007669"/>
    <property type="project" value="UniProtKB-UniRule"/>
</dbReference>
<evidence type="ECO:0000256" key="3">
    <source>
        <dbReference type="ARBA" id="ARBA00022490"/>
    </source>
</evidence>
<evidence type="ECO:0000313" key="9">
    <source>
        <dbReference type="EMBL" id="CUU57106.1"/>
    </source>
</evidence>
<evidence type="ECO:0000256" key="2">
    <source>
        <dbReference type="ARBA" id="ARBA00004752"/>
    </source>
</evidence>
<keyword evidence="7" id="KW-0961">Cell wall biogenesis/degradation</keyword>
<dbReference type="GO" id="GO:0005737">
    <property type="term" value="C:cytoplasm"/>
    <property type="evidence" value="ECO:0007669"/>
    <property type="project" value="UniProtKB-SubCell"/>
</dbReference>
<protein>
    <recommendedName>
        <fullName evidence="7">UDP-N-acetylmuramoylalanine--D-glutamate ligase</fullName>
        <ecNumber evidence="7">6.3.2.9</ecNumber>
    </recommendedName>
    <alternativeName>
        <fullName evidence="7">D-glutamic acid-adding enzyme</fullName>
    </alternativeName>
    <alternativeName>
        <fullName evidence="7">UDP-N-acetylmuramoyl-L-alanyl-D-glutamate synthetase</fullName>
    </alternativeName>
</protein>
<evidence type="ECO:0000256" key="7">
    <source>
        <dbReference type="HAMAP-Rule" id="MF_00639"/>
    </source>
</evidence>
<dbReference type="NCBIfam" id="TIGR01087">
    <property type="entry name" value="murD"/>
    <property type="match status" value="1"/>
</dbReference>
<dbReference type="GO" id="GO:0051301">
    <property type="term" value="P:cell division"/>
    <property type="evidence" value="ECO:0007669"/>
    <property type="project" value="UniProtKB-KW"/>
</dbReference>
<dbReference type="InterPro" id="IPR013221">
    <property type="entry name" value="Mur_ligase_cen"/>
</dbReference>
<comment type="similarity">
    <text evidence="7">Belongs to the MurCDEF family.</text>
</comment>
<dbReference type="SUPFAM" id="SSF53623">
    <property type="entry name" value="MurD-like peptide ligases, catalytic domain"/>
    <property type="match status" value="1"/>
</dbReference>
<evidence type="ECO:0000256" key="1">
    <source>
        <dbReference type="ARBA" id="ARBA00004496"/>
    </source>
</evidence>
<evidence type="ECO:0000256" key="4">
    <source>
        <dbReference type="ARBA" id="ARBA00022598"/>
    </source>
</evidence>
<keyword evidence="7" id="KW-0133">Cell shape</keyword>
<keyword evidence="7" id="KW-0132">Cell division</keyword>
<comment type="function">
    <text evidence="7">Cell wall formation. Catalyzes the addition of glutamate to the nucleotide precursor UDP-N-acetylmuramoyl-L-alanine (UMA).</text>
</comment>
<dbReference type="PANTHER" id="PTHR43692:SF1">
    <property type="entry name" value="UDP-N-ACETYLMURAMOYLALANINE--D-GLUTAMATE LIGASE"/>
    <property type="match status" value="1"/>
</dbReference>
<comment type="catalytic activity">
    <reaction evidence="7">
        <text>UDP-N-acetyl-alpha-D-muramoyl-L-alanine + D-glutamate + ATP = UDP-N-acetyl-alpha-D-muramoyl-L-alanyl-D-glutamate + ADP + phosphate + H(+)</text>
        <dbReference type="Rhea" id="RHEA:16429"/>
        <dbReference type="ChEBI" id="CHEBI:15378"/>
        <dbReference type="ChEBI" id="CHEBI:29986"/>
        <dbReference type="ChEBI" id="CHEBI:30616"/>
        <dbReference type="ChEBI" id="CHEBI:43474"/>
        <dbReference type="ChEBI" id="CHEBI:83898"/>
        <dbReference type="ChEBI" id="CHEBI:83900"/>
        <dbReference type="ChEBI" id="CHEBI:456216"/>
        <dbReference type="EC" id="6.3.2.9"/>
    </reaction>
</comment>
<dbReference type="GO" id="GO:0008360">
    <property type="term" value="P:regulation of cell shape"/>
    <property type="evidence" value="ECO:0007669"/>
    <property type="project" value="UniProtKB-KW"/>
</dbReference>
<organism evidence="9 10">
    <name type="scientific">Parafrankia irregularis</name>
    <dbReference type="NCBI Taxonomy" id="795642"/>
    <lineage>
        <taxon>Bacteria</taxon>
        <taxon>Bacillati</taxon>
        <taxon>Actinomycetota</taxon>
        <taxon>Actinomycetes</taxon>
        <taxon>Frankiales</taxon>
        <taxon>Frankiaceae</taxon>
        <taxon>Parafrankia</taxon>
    </lineage>
</organism>
<sequence length="451" mass="47640">MRLAEIATRRVGIWGLGLEGRAVLGAVAASPAGVVVVDEREASADVAETLPGVEYNWGAGSLERLLDCDLVVVSPGIPRTHPFLETLRAKEIHLTSGSAVWLESEAERAVGVTGTKGKSTTASLIHAILSQPTGTDAGAVLAGNIGLPLLAVPPGPAAVVAELSSYQCFWITRSPRVAVVTNLYEEHLPWHGSLERYWQDKARIAVHGAAVLVCDEPTLAKLVSVEPRVRGLPTLLAATSGEDIVDRDGTRLLTVRELPPHLRAGHLVSSVRLAVLAAGAALETPLSPDAVHRGLAGHAPLPHRLETISRDGGLVWVDDTLSTTANSVVAAVEAFDAEHTILIVGGQDRGISYQPLNDFLLGSPRRVDVIAIPSNGLAVVAEFGERHPDRVHPARGLREAVALAARLGSLGSHVILSPGAPSYDRYANYAEKSAEFHDAVTRLYSPSPQIA</sequence>
<evidence type="ECO:0000256" key="5">
    <source>
        <dbReference type="ARBA" id="ARBA00022741"/>
    </source>
</evidence>
<comment type="subcellular location">
    <subcellularLocation>
        <location evidence="1 7">Cytoplasm</location>
    </subcellularLocation>
</comment>
<evidence type="ECO:0000259" key="8">
    <source>
        <dbReference type="Pfam" id="PF08245"/>
    </source>
</evidence>
<dbReference type="Proteomes" id="UP000198802">
    <property type="component" value="Unassembled WGS sequence"/>
</dbReference>
<dbReference type="EMBL" id="FAOZ01000010">
    <property type="protein sequence ID" value="CUU57106.1"/>
    <property type="molecule type" value="Genomic_DNA"/>
</dbReference>
<name>A0A0S4QQ13_9ACTN</name>
<feature type="binding site" evidence="7">
    <location>
        <begin position="114"/>
        <end position="120"/>
    </location>
    <ligand>
        <name>ATP</name>
        <dbReference type="ChEBI" id="CHEBI:30616"/>
    </ligand>
</feature>
<dbReference type="SUPFAM" id="SSF53244">
    <property type="entry name" value="MurD-like peptide ligases, peptide-binding domain"/>
    <property type="match status" value="1"/>
</dbReference>
<evidence type="ECO:0000313" key="10">
    <source>
        <dbReference type="Proteomes" id="UP000198802"/>
    </source>
</evidence>
<dbReference type="GO" id="GO:0071555">
    <property type="term" value="P:cell wall organization"/>
    <property type="evidence" value="ECO:0007669"/>
    <property type="project" value="UniProtKB-KW"/>
</dbReference>
<dbReference type="Gene3D" id="3.40.50.720">
    <property type="entry name" value="NAD(P)-binding Rossmann-like Domain"/>
    <property type="match status" value="1"/>
</dbReference>
<dbReference type="Gene3D" id="3.90.190.20">
    <property type="entry name" value="Mur ligase, C-terminal domain"/>
    <property type="match status" value="1"/>
</dbReference>
<evidence type="ECO:0000256" key="6">
    <source>
        <dbReference type="ARBA" id="ARBA00022840"/>
    </source>
</evidence>
<dbReference type="Gene3D" id="3.40.1190.10">
    <property type="entry name" value="Mur-like, catalytic domain"/>
    <property type="match status" value="1"/>
</dbReference>
<reference evidence="10" key="1">
    <citation type="submission" date="2015-11" db="EMBL/GenBank/DDBJ databases">
        <authorList>
            <person name="Varghese N."/>
        </authorList>
    </citation>
    <scope>NUCLEOTIDE SEQUENCE [LARGE SCALE GENOMIC DNA]</scope>
    <source>
        <strain evidence="10">DSM 45899</strain>
    </source>
</reference>
<keyword evidence="7" id="KW-0131">Cell cycle</keyword>